<keyword evidence="3" id="KW-1185">Reference proteome</keyword>
<dbReference type="AlphaFoldDB" id="A0A2U2DFK2"/>
<proteinExistence type="predicted"/>
<evidence type="ECO:0000259" key="1">
    <source>
        <dbReference type="PROSITE" id="PS50943"/>
    </source>
</evidence>
<dbReference type="SMART" id="SM00530">
    <property type="entry name" value="HTH_XRE"/>
    <property type="match status" value="1"/>
</dbReference>
<dbReference type="RefSeq" id="WP_109462483.1">
    <property type="nucleotide sequence ID" value="NZ_QFBC01000041.1"/>
</dbReference>
<dbReference type="InterPro" id="IPR010982">
    <property type="entry name" value="Lambda_DNA-bd_dom_sf"/>
</dbReference>
<dbReference type="EMBL" id="QFBC01000041">
    <property type="protein sequence ID" value="PWE52058.1"/>
    <property type="molecule type" value="Genomic_DNA"/>
</dbReference>
<reference evidence="2 3" key="1">
    <citation type="submission" date="2018-05" db="EMBL/GenBank/DDBJ databases">
        <title>The draft genome of strain NS-104.</title>
        <authorList>
            <person name="Hang P."/>
            <person name="Jiang J."/>
        </authorList>
    </citation>
    <scope>NUCLEOTIDE SEQUENCE [LARGE SCALE GENOMIC DNA]</scope>
    <source>
        <strain evidence="2 3">NS-104</strain>
    </source>
</reference>
<sequence length="182" mass="20709">MLSLRERLSKPENEPKTALGARLRDVRRRLGDPDRHQFAERLGISKNTLAYYERGERTPDADVLASYRLLFRIDVNWLTTGEGEMFQGQLPETLESGAEPLDEALMEKLAHVVWSVYGEAKQKPPIGRVTREATSLFNRLREEVADLSDIDLVEATIPRLRLLLKRRLDDAAREPGTGKRSA</sequence>
<dbReference type="Gene3D" id="1.10.260.40">
    <property type="entry name" value="lambda repressor-like DNA-binding domains"/>
    <property type="match status" value="1"/>
</dbReference>
<comment type="caution">
    <text evidence="2">The sequence shown here is derived from an EMBL/GenBank/DDBJ whole genome shotgun (WGS) entry which is preliminary data.</text>
</comment>
<dbReference type="InterPro" id="IPR001387">
    <property type="entry name" value="Cro/C1-type_HTH"/>
</dbReference>
<dbReference type="GO" id="GO:0003677">
    <property type="term" value="F:DNA binding"/>
    <property type="evidence" value="ECO:0007669"/>
    <property type="project" value="InterPro"/>
</dbReference>
<dbReference type="PROSITE" id="PS50943">
    <property type="entry name" value="HTH_CROC1"/>
    <property type="match status" value="1"/>
</dbReference>
<dbReference type="OrthoDB" id="528805at2"/>
<dbReference type="SUPFAM" id="SSF47413">
    <property type="entry name" value="lambda repressor-like DNA-binding domains"/>
    <property type="match status" value="1"/>
</dbReference>
<protein>
    <submittedName>
        <fullName evidence="2">XRE family transcriptional regulator</fullName>
    </submittedName>
</protein>
<dbReference type="Proteomes" id="UP000245252">
    <property type="component" value="Unassembled WGS sequence"/>
</dbReference>
<dbReference type="CDD" id="cd00093">
    <property type="entry name" value="HTH_XRE"/>
    <property type="match status" value="1"/>
</dbReference>
<dbReference type="Pfam" id="PF12844">
    <property type="entry name" value="HTH_19"/>
    <property type="match status" value="1"/>
</dbReference>
<organism evidence="2 3">
    <name type="scientific">Metarhizobium album</name>
    <dbReference type="NCBI Taxonomy" id="2182425"/>
    <lineage>
        <taxon>Bacteria</taxon>
        <taxon>Pseudomonadati</taxon>
        <taxon>Pseudomonadota</taxon>
        <taxon>Alphaproteobacteria</taxon>
        <taxon>Hyphomicrobiales</taxon>
        <taxon>Rhizobiaceae</taxon>
        <taxon>Metarhizobium</taxon>
    </lineage>
</organism>
<feature type="domain" description="HTH cro/C1-type" evidence="1">
    <location>
        <begin position="37"/>
        <end position="78"/>
    </location>
</feature>
<gene>
    <name evidence="2" type="ORF">DEM27_33115</name>
</gene>
<evidence type="ECO:0000313" key="3">
    <source>
        <dbReference type="Proteomes" id="UP000245252"/>
    </source>
</evidence>
<accession>A0A2U2DFK2</accession>
<evidence type="ECO:0000313" key="2">
    <source>
        <dbReference type="EMBL" id="PWE52058.1"/>
    </source>
</evidence>
<name>A0A2U2DFK2_9HYPH</name>